<sequence>MVSAGRPEPGGGGDDGGHRGAGENGDGHGSAAWHIEAYSRFVAHGEAGIVEGWLSLPAPRDRRRFVSAVQEVLPEWLSGPVRRPADQL</sequence>
<keyword evidence="3" id="KW-1185">Reference proteome</keyword>
<evidence type="ECO:0000313" key="3">
    <source>
        <dbReference type="Proteomes" id="UP001229952"/>
    </source>
</evidence>
<name>A0ABY9I998_9ACTN</name>
<dbReference type="RefSeq" id="WP_306090801.1">
    <property type="nucleotide sequence ID" value="NZ_CP120992.1"/>
</dbReference>
<evidence type="ECO:0000256" key="1">
    <source>
        <dbReference type="SAM" id="MobiDB-lite"/>
    </source>
</evidence>
<gene>
    <name evidence="2" type="ORF">P8A22_26985</name>
</gene>
<dbReference type="EMBL" id="CP120992">
    <property type="protein sequence ID" value="WLQ43239.1"/>
    <property type="molecule type" value="Genomic_DNA"/>
</dbReference>
<organism evidence="2 3">
    <name type="scientific">Streptomyces laculatispora</name>
    <dbReference type="NCBI Taxonomy" id="887464"/>
    <lineage>
        <taxon>Bacteria</taxon>
        <taxon>Bacillati</taxon>
        <taxon>Actinomycetota</taxon>
        <taxon>Actinomycetes</taxon>
        <taxon>Kitasatosporales</taxon>
        <taxon>Streptomycetaceae</taxon>
        <taxon>Streptomyces</taxon>
    </lineage>
</organism>
<protein>
    <submittedName>
        <fullName evidence="2">Uncharacterized protein</fullName>
    </submittedName>
</protein>
<feature type="region of interest" description="Disordered" evidence="1">
    <location>
        <begin position="1"/>
        <end position="30"/>
    </location>
</feature>
<evidence type="ECO:0000313" key="2">
    <source>
        <dbReference type="EMBL" id="WLQ43239.1"/>
    </source>
</evidence>
<dbReference type="Proteomes" id="UP001229952">
    <property type="component" value="Chromosome"/>
</dbReference>
<accession>A0ABY9I998</accession>
<reference evidence="2 3" key="1">
    <citation type="submission" date="2023-03" db="EMBL/GenBank/DDBJ databases">
        <title>Isolation and description of six Streptomyces strains from soil environments, able to metabolize different microbial glucans.</title>
        <authorList>
            <person name="Widen T."/>
            <person name="Larsbrink J."/>
        </authorList>
    </citation>
    <scope>NUCLEOTIDE SEQUENCE [LARGE SCALE GENOMIC DNA]</scope>
    <source>
        <strain evidence="2 3">Mut2</strain>
    </source>
</reference>
<proteinExistence type="predicted"/>